<reference evidence="1 2" key="1">
    <citation type="submission" date="2019-09" db="EMBL/GenBank/DDBJ databases">
        <authorList>
            <person name="Chandra G."/>
            <person name="Truman W A."/>
        </authorList>
    </citation>
    <scope>NUCLEOTIDE SEQUENCE [LARGE SCALE GENOMIC DNA]</scope>
    <source>
        <strain evidence="1">PS704</strain>
    </source>
</reference>
<sequence length="105" mass="11615">MRLSGITVVIGILVFWGYMAQTAEKDCLSLWQQNPVSQSCKAYVSAVAPDQATPMLVDLQNGQCRITLTCENWYGGGTPNLFRYFQKAQLVNIHNCDGELQVGPC</sequence>
<dbReference type="Proteomes" id="UP000326557">
    <property type="component" value="Unassembled WGS sequence"/>
</dbReference>
<dbReference type="RefSeq" id="WP_150639628.1">
    <property type="nucleotide sequence ID" value="NZ_CABVHP010000018.1"/>
</dbReference>
<dbReference type="EMBL" id="CABVHP010000018">
    <property type="protein sequence ID" value="VVO28492.1"/>
    <property type="molecule type" value="Genomic_DNA"/>
</dbReference>
<dbReference type="AlphaFoldDB" id="A0A5E7EPG1"/>
<proteinExistence type="predicted"/>
<evidence type="ECO:0000313" key="2">
    <source>
        <dbReference type="Proteomes" id="UP000326557"/>
    </source>
</evidence>
<dbReference type="OrthoDB" id="6921068at2"/>
<evidence type="ECO:0000313" key="1">
    <source>
        <dbReference type="EMBL" id="VVO28492.1"/>
    </source>
</evidence>
<protein>
    <submittedName>
        <fullName evidence="1">Uncharacterized protein</fullName>
    </submittedName>
</protein>
<organism evidence="1 2">
    <name type="scientific">Pseudomonas fluorescens</name>
    <dbReference type="NCBI Taxonomy" id="294"/>
    <lineage>
        <taxon>Bacteria</taxon>
        <taxon>Pseudomonadati</taxon>
        <taxon>Pseudomonadota</taxon>
        <taxon>Gammaproteobacteria</taxon>
        <taxon>Pseudomonadales</taxon>
        <taxon>Pseudomonadaceae</taxon>
        <taxon>Pseudomonas</taxon>
    </lineage>
</organism>
<name>A0A5E7EPG1_PSEFL</name>
<accession>A0A5E7EPG1</accession>
<gene>
    <name evidence="1" type="ORF">PS704_04810</name>
</gene>